<proteinExistence type="predicted"/>
<dbReference type="EMBL" id="AP011526">
    <property type="protein sequence ID" value="BAP60959.1"/>
    <property type="molecule type" value="Genomic_DNA"/>
</dbReference>
<dbReference type="RefSeq" id="WP_146778168.1">
    <property type="nucleotide sequence ID" value="NZ_AP011526.1"/>
</dbReference>
<protein>
    <submittedName>
        <fullName evidence="1">Uncharacterized protein</fullName>
    </submittedName>
</protein>
<gene>
    <name evidence="1" type="ORF">MMKA1_08420</name>
</gene>
<dbReference type="KEGG" id="mmak:MMKA1_08420"/>
<evidence type="ECO:0000313" key="2">
    <source>
        <dbReference type="Proteomes" id="UP000264208"/>
    </source>
</evidence>
<reference evidence="1 2" key="1">
    <citation type="submission" date="2009-06" db="EMBL/GenBank/DDBJ databases">
        <title>Molecular Evidence for Microbiologically Influenced Corrosion from genome of Methanogen.</title>
        <authorList>
            <person name="Ito N."/>
            <person name="Tsurumaru H."/>
            <person name="Shimizu A."/>
            <person name="Harada T."/>
            <person name="Hosoyama A."/>
            <person name="Horikawa H."/>
            <person name="Wakai S."/>
            <person name="Sasaki K."/>
            <person name="Nishijima K."/>
            <person name="Ataku H."/>
            <person name="Yamazaki J."/>
            <person name="Mise M."/>
            <person name="Yamazaki S."/>
            <person name="Tanikawa S."/>
            <person name="Harayama S."/>
            <person name="Fujita N."/>
        </authorList>
    </citation>
    <scope>NUCLEOTIDE SEQUENCE [LARGE SCALE GENOMIC DNA]</scope>
    <source>
        <strain evidence="2">KA1 ( NBRC 102054)</strain>
    </source>
</reference>
<sequence length="85" mass="9908">MNNLENETNEQFSPTFIKECIEAEKRLKDGKGVRVSNVEKLDKMLNSDEEFSEEFVNSVLKNRKSKVSEHIDITDETKRKEFLGL</sequence>
<dbReference type="AlphaFoldDB" id="A0A2Z5PD87"/>
<accession>A0A2Z5PD87</accession>
<dbReference type="GeneID" id="41279258"/>
<dbReference type="Proteomes" id="UP000264208">
    <property type="component" value="Chromosome"/>
</dbReference>
<name>A0A2Z5PD87_METMI</name>
<organism evidence="1 2">
    <name type="scientific">Methanococcus maripaludis KA1</name>
    <dbReference type="NCBI Taxonomy" id="637914"/>
    <lineage>
        <taxon>Archaea</taxon>
        <taxon>Methanobacteriati</taxon>
        <taxon>Methanobacteriota</taxon>
        <taxon>Methanomada group</taxon>
        <taxon>Methanococci</taxon>
        <taxon>Methanococcales</taxon>
        <taxon>Methanococcaceae</taxon>
        <taxon>Methanococcus</taxon>
    </lineage>
</organism>
<evidence type="ECO:0000313" key="1">
    <source>
        <dbReference type="EMBL" id="BAP60959.1"/>
    </source>
</evidence>